<dbReference type="Gene3D" id="2.40.10.480">
    <property type="match status" value="1"/>
</dbReference>
<comment type="caution">
    <text evidence="3">The sequence shown here is derived from an EMBL/GenBank/DDBJ whole genome shotgun (WGS) entry which is preliminary data.</text>
</comment>
<dbReference type="RefSeq" id="WP_321547899.1">
    <property type="nucleotide sequence ID" value="NZ_JAXIVS010000007.1"/>
</dbReference>
<gene>
    <name evidence="3" type="ORF">SYV04_22390</name>
</gene>
<dbReference type="InterPro" id="IPR002372">
    <property type="entry name" value="PQQ_rpt_dom"/>
</dbReference>
<keyword evidence="1" id="KW-0732">Signal</keyword>
<dbReference type="Gene3D" id="2.130.10.10">
    <property type="entry name" value="YVTN repeat-like/Quinoprotein amine dehydrogenase"/>
    <property type="match status" value="1"/>
</dbReference>
<reference evidence="3 4" key="1">
    <citation type="submission" date="2023-12" db="EMBL/GenBank/DDBJ databases">
        <title>the genome sequence of Hyalangium sp. s54d21.</title>
        <authorList>
            <person name="Zhang X."/>
        </authorList>
    </citation>
    <scope>NUCLEOTIDE SEQUENCE [LARGE SCALE GENOMIC DNA]</scope>
    <source>
        <strain evidence="4">s54d21</strain>
    </source>
</reference>
<feature type="chain" id="PRO_5047023357" evidence="1">
    <location>
        <begin position="23"/>
        <end position="357"/>
    </location>
</feature>
<evidence type="ECO:0000313" key="4">
    <source>
        <dbReference type="Proteomes" id="UP001291309"/>
    </source>
</evidence>
<proteinExistence type="predicted"/>
<feature type="signal peptide" evidence="1">
    <location>
        <begin position="1"/>
        <end position="22"/>
    </location>
</feature>
<dbReference type="Proteomes" id="UP001291309">
    <property type="component" value="Unassembled WGS sequence"/>
</dbReference>
<keyword evidence="4" id="KW-1185">Reference proteome</keyword>
<accession>A0ABU5H7V0</accession>
<dbReference type="SUPFAM" id="SSF50998">
    <property type="entry name" value="Quinoprotein alcohol dehydrogenase-like"/>
    <property type="match status" value="1"/>
</dbReference>
<evidence type="ECO:0000313" key="3">
    <source>
        <dbReference type="EMBL" id="MDY7229179.1"/>
    </source>
</evidence>
<dbReference type="InterPro" id="IPR018391">
    <property type="entry name" value="PQQ_b-propeller_rpt"/>
</dbReference>
<dbReference type="PROSITE" id="PS51257">
    <property type="entry name" value="PROKAR_LIPOPROTEIN"/>
    <property type="match status" value="1"/>
</dbReference>
<dbReference type="PANTHER" id="PTHR34512">
    <property type="entry name" value="CELL SURFACE PROTEIN"/>
    <property type="match status" value="1"/>
</dbReference>
<dbReference type="Gene3D" id="2.40.128.630">
    <property type="match status" value="1"/>
</dbReference>
<evidence type="ECO:0000256" key="1">
    <source>
        <dbReference type="SAM" id="SignalP"/>
    </source>
</evidence>
<organism evidence="3 4">
    <name type="scientific">Hyalangium rubrum</name>
    <dbReference type="NCBI Taxonomy" id="3103134"/>
    <lineage>
        <taxon>Bacteria</taxon>
        <taxon>Pseudomonadati</taxon>
        <taxon>Myxococcota</taxon>
        <taxon>Myxococcia</taxon>
        <taxon>Myxococcales</taxon>
        <taxon>Cystobacterineae</taxon>
        <taxon>Archangiaceae</taxon>
        <taxon>Hyalangium</taxon>
    </lineage>
</organism>
<protein>
    <submittedName>
        <fullName evidence="3">PQQ-binding-like beta-propeller repeat protein</fullName>
    </submittedName>
</protein>
<dbReference type="EMBL" id="JAXIVS010000007">
    <property type="protein sequence ID" value="MDY7229179.1"/>
    <property type="molecule type" value="Genomic_DNA"/>
</dbReference>
<feature type="domain" description="Pyrrolo-quinoline quinone repeat" evidence="2">
    <location>
        <begin position="135"/>
        <end position="284"/>
    </location>
</feature>
<name>A0ABU5H7V0_9BACT</name>
<dbReference type="PANTHER" id="PTHR34512:SF30">
    <property type="entry name" value="OUTER MEMBRANE PROTEIN ASSEMBLY FACTOR BAMB"/>
    <property type="match status" value="1"/>
</dbReference>
<dbReference type="Pfam" id="PF13360">
    <property type="entry name" value="PQQ_2"/>
    <property type="match status" value="1"/>
</dbReference>
<dbReference type="InterPro" id="IPR011047">
    <property type="entry name" value="Quinoprotein_ADH-like_sf"/>
</dbReference>
<evidence type="ECO:0000259" key="2">
    <source>
        <dbReference type="Pfam" id="PF13360"/>
    </source>
</evidence>
<dbReference type="SMART" id="SM00564">
    <property type="entry name" value="PQQ"/>
    <property type="match status" value="5"/>
</dbReference>
<sequence>MLPRACPCTVILLVLLVTGVSGCQKPAERVFEFSTDASSRAGMVALEDSVVLGNEVGAVVRLDRRGEPVWRVKFAQEVAARPTVSGNSVIVGTVGGELASLGLADSTERWRVTGEPPVLTPLVSDTTSVYVLGPDGAVRAHALDTGKLRWRRPPPKAEEARIDPTQRLPTPVLGEGVLVVSLGEAGLMGLSTTDGAIRWRHPLPQPLGMTREGDTLYASARTGRVIALAIADGVPRWEQAPATGLTSPPTYALGTLWVGAEPPELLALSPSDGKRLSGIALPAPLVTQLAVYGNLLLVATSSRQGQLLGLRSQGGPPVFSLRTDTPLRTPPVVVGDQLFVLGLDGRVLSWSLRVPDP</sequence>
<dbReference type="InterPro" id="IPR015943">
    <property type="entry name" value="WD40/YVTN_repeat-like_dom_sf"/>
</dbReference>